<dbReference type="SUPFAM" id="SSF82199">
    <property type="entry name" value="SET domain"/>
    <property type="match status" value="1"/>
</dbReference>
<evidence type="ECO:0000259" key="1">
    <source>
        <dbReference type="Pfam" id="PF00856"/>
    </source>
</evidence>
<comment type="caution">
    <text evidence="2">The sequence shown here is derived from an EMBL/GenBank/DDBJ whole genome shotgun (WGS) entry which is preliminary data.</text>
</comment>
<sequence length="100" mass="11388">MDHVLTHKAKRALKPFLRMVLPGNCFRLLNHDCRPSAQTDPLKVSGRWIIGIRAKKDIYDGMEITIKYAPGFSVKSAIARLVRKSDRPYAGGRLRRSRAQ</sequence>
<reference evidence="2" key="2">
    <citation type="submission" date="2023-05" db="EMBL/GenBank/DDBJ databases">
        <authorList>
            <consortium name="Lawrence Berkeley National Laboratory"/>
            <person name="Steindorff A."/>
            <person name="Hensen N."/>
            <person name="Bonometti L."/>
            <person name="Westerberg I."/>
            <person name="Brannstrom I.O."/>
            <person name="Guillou S."/>
            <person name="Cros-Aarteil S."/>
            <person name="Calhoun S."/>
            <person name="Haridas S."/>
            <person name="Kuo A."/>
            <person name="Mondo S."/>
            <person name="Pangilinan J."/>
            <person name="Riley R."/>
            <person name="Labutti K."/>
            <person name="Andreopoulos B."/>
            <person name="Lipzen A."/>
            <person name="Chen C."/>
            <person name="Yanf M."/>
            <person name="Daum C."/>
            <person name="Ng V."/>
            <person name="Clum A."/>
            <person name="Ohm R."/>
            <person name="Martin F."/>
            <person name="Silar P."/>
            <person name="Natvig D."/>
            <person name="Lalanne C."/>
            <person name="Gautier V."/>
            <person name="Ament-Velasquez S.L."/>
            <person name="Kruys A."/>
            <person name="Hutchinson M.I."/>
            <person name="Powell A.J."/>
            <person name="Barry K."/>
            <person name="Miller A.N."/>
            <person name="Grigoriev I.V."/>
            <person name="Debuchy R."/>
            <person name="Gladieux P."/>
            <person name="Thoren M.H."/>
            <person name="Johannesson H."/>
        </authorList>
    </citation>
    <scope>NUCLEOTIDE SEQUENCE</scope>
    <source>
        <strain evidence="2">PSN243</strain>
    </source>
</reference>
<organism evidence="2 3">
    <name type="scientific">Podospora aff. communis PSN243</name>
    <dbReference type="NCBI Taxonomy" id="3040156"/>
    <lineage>
        <taxon>Eukaryota</taxon>
        <taxon>Fungi</taxon>
        <taxon>Dikarya</taxon>
        <taxon>Ascomycota</taxon>
        <taxon>Pezizomycotina</taxon>
        <taxon>Sordariomycetes</taxon>
        <taxon>Sordariomycetidae</taxon>
        <taxon>Sordariales</taxon>
        <taxon>Podosporaceae</taxon>
        <taxon>Podospora</taxon>
    </lineage>
</organism>
<evidence type="ECO:0000313" key="2">
    <source>
        <dbReference type="EMBL" id="KAK4446217.1"/>
    </source>
</evidence>
<dbReference type="EMBL" id="MU865958">
    <property type="protein sequence ID" value="KAK4446217.1"/>
    <property type="molecule type" value="Genomic_DNA"/>
</dbReference>
<dbReference type="InterPro" id="IPR046341">
    <property type="entry name" value="SET_dom_sf"/>
</dbReference>
<dbReference type="Gene3D" id="2.170.270.10">
    <property type="entry name" value="SET domain"/>
    <property type="match status" value="1"/>
</dbReference>
<feature type="domain" description="SET" evidence="1">
    <location>
        <begin position="23"/>
        <end position="68"/>
    </location>
</feature>
<reference evidence="2" key="1">
    <citation type="journal article" date="2023" name="Mol. Phylogenet. Evol.">
        <title>Genome-scale phylogeny and comparative genomics of the fungal order Sordariales.</title>
        <authorList>
            <person name="Hensen N."/>
            <person name="Bonometti L."/>
            <person name="Westerberg I."/>
            <person name="Brannstrom I.O."/>
            <person name="Guillou S."/>
            <person name="Cros-Aarteil S."/>
            <person name="Calhoun S."/>
            <person name="Haridas S."/>
            <person name="Kuo A."/>
            <person name="Mondo S."/>
            <person name="Pangilinan J."/>
            <person name="Riley R."/>
            <person name="LaButti K."/>
            <person name="Andreopoulos B."/>
            <person name="Lipzen A."/>
            <person name="Chen C."/>
            <person name="Yan M."/>
            <person name="Daum C."/>
            <person name="Ng V."/>
            <person name="Clum A."/>
            <person name="Steindorff A."/>
            <person name="Ohm R.A."/>
            <person name="Martin F."/>
            <person name="Silar P."/>
            <person name="Natvig D.O."/>
            <person name="Lalanne C."/>
            <person name="Gautier V."/>
            <person name="Ament-Velasquez S.L."/>
            <person name="Kruys A."/>
            <person name="Hutchinson M.I."/>
            <person name="Powell A.J."/>
            <person name="Barry K."/>
            <person name="Miller A.N."/>
            <person name="Grigoriev I.V."/>
            <person name="Debuchy R."/>
            <person name="Gladieux P."/>
            <person name="Hiltunen Thoren M."/>
            <person name="Johannesson H."/>
        </authorList>
    </citation>
    <scope>NUCLEOTIDE SEQUENCE</scope>
    <source>
        <strain evidence="2">PSN243</strain>
    </source>
</reference>
<protein>
    <recommendedName>
        <fullName evidence="1">SET domain-containing protein</fullName>
    </recommendedName>
</protein>
<proteinExistence type="predicted"/>
<dbReference type="AlphaFoldDB" id="A0AAV9GEC4"/>
<dbReference type="Proteomes" id="UP001321760">
    <property type="component" value="Unassembled WGS sequence"/>
</dbReference>
<gene>
    <name evidence="2" type="ORF">QBC34DRAFT_411751</name>
</gene>
<name>A0AAV9GEC4_9PEZI</name>
<dbReference type="Pfam" id="PF00856">
    <property type="entry name" value="SET"/>
    <property type="match status" value="1"/>
</dbReference>
<evidence type="ECO:0000313" key="3">
    <source>
        <dbReference type="Proteomes" id="UP001321760"/>
    </source>
</evidence>
<dbReference type="InterPro" id="IPR001214">
    <property type="entry name" value="SET_dom"/>
</dbReference>
<accession>A0AAV9GEC4</accession>
<keyword evidence="3" id="KW-1185">Reference proteome</keyword>